<dbReference type="EMBL" id="JBIGIC010000004">
    <property type="protein sequence ID" value="MFG6487016.1"/>
    <property type="molecule type" value="Genomic_DNA"/>
</dbReference>
<keyword evidence="1" id="KW-0472">Membrane</keyword>
<feature type="transmembrane region" description="Helical" evidence="1">
    <location>
        <begin position="102"/>
        <end position="122"/>
    </location>
</feature>
<keyword evidence="3" id="KW-1185">Reference proteome</keyword>
<name>A0ABW7HAR9_9BURK</name>
<dbReference type="NCBIfam" id="NF041043">
    <property type="entry name" value="BPSS1780_fam"/>
    <property type="match status" value="1"/>
</dbReference>
<keyword evidence="1" id="KW-0812">Transmembrane</keyword>
<dbReference type="InterPro" id="IPR047798">
    <property type="entry name" value="BPSS1780-like"/>
</dbReference>
<evidence type="ECO:0000256" key="1">
    <source>
        <dbReference type="SAM" id="Phobius"/>
    </source>
</evidence>
<feature type="transmembrane region" description="Helical" evidence="1">
    <location>
        <begin position="56"/>
        <end position="77"/>
    </location>
</feature>
<feature type="transmembrane region" description="Helical" evidence="1">
    <location>
        <begin position="29"/>
        <end position="50"/>
    </location>
</feature>
<protein>
    <submittedName>
        <fullName evidence="2">BPSS1780 family membrane protein</fullName>
    </submittedName>
</protein>
<keyword evidence="1" id="KW-1133">Transmembrane helix</keyword>
<sequence length="271" mass="29394">MTMQLHLQNVPARNGRLWIRHGIKVFQRAPLAFMGLMGLSLVGSMLLGVLPFVGPVLGLMAIPLCSLGFMLATHLVLQKKLPTAGVFLAPLKLTRERRNHQLVLSASFAFSALLILLVANLIDGEATEAVLDLMKNNGTPEDFARVAGDSRILFGALVRFGGLALLSIPYWHAPALIHWGGQGVGQALFSSTLALWRNKAAFALNGLLWFAAFMTMSGIVTLLFTALGLIQAAPVVMLMVGMLMWAVFYASLYFSFVDCFMFGAPNDVLSD</sequence>
<dbReference type="RefSeq" id="WP_394409022.1">
    <property type="nucleotide sequence ID" value="NZ_JBIGIC010000004.1"/>
</dbReference>
<comment type="caution">
    <text evidence="2">The sequence shown here is derived from an EMBL/GenBank/DDBJ whole genome shotgun (WGS) entry which is preliminary data.</text>
</comment>
<proteinExistence type="predicted"/>
<evidence type="ECO:0000313" key="2">
    <source>
        <dbReference type="EMBL" id="MFG6487016.1"/>
    </source>
</evidence>
<feature type="transmembrane region" description="Helical" evidence="1">
    <location>
        <begin position="207"/>
        <end position="230"/>
    </location>
</feature>
<feature type="transmembrane region" description="Helical" evidence="1">
    <location>
        <begin position="236"/>
        <end position="256"/>
    </location>
</feature>
<reference evidence="2 3" key="1">
    <citation type="submission" date="2024-08" db="EMBL/GenBank/DDBJ databases">
        <authorList>
            <person name="Lu H."/>
        </authorList>
    </citation>
    <scope>NUCLEOTIDE SEQUENCE [LARGE SCALE GENOMIC DNA]</scope>
    <source>
        <strain evidence="2 3">BYS78W</strain>
    </source>
</reference>
<dbReference type="Proteomes" id="UP001606134">
    <property type="component" value="Unassembled WGS sequence"/>
</dbReference>
<evidence type="ECO:0000313" key="3">
    <source>
        <dbReference type="Proteomes" id="UP001606134"/>
    </source>
</evidence>
<accession>A0ABW7HAR9</accession>
<organism evidence="2 3">
    <name type="scientific">Pelomonas candidula</name>
    <dbReference type="NCBI Taxonomy" id="3299025"/>
    <lineage>
        <taxon>Bacteria</taxon>
        <taxon>Pseudomonadati</taxon>
        <taxon>Pseudomonadota</taxon>
        <taxon>Betaproteobacteria</taxon>
        <taxon>Burkholderiales</taxon>
        <taxon>Sphaerotilaceae</taxon>
        <taxon>Roseateles</taxon>
    </lineage>
</organism>
<gene>
    <name evidence="2" type="ORF">ACG04R_10055</name>
</gene>